<reference evidence="1 2" key="1">
    <citation type="journal article" date="2019" name="Int. J. Syst. Evol. Microbiol.">
        <title>The Global Catalogue of Microorganisms (GCM) 10K type strain sequencing project: providing services to taxonomists for standard genome sequencing and annotation.</title>
        <authorList>
            <consortium name="The Broad Institute Genomics Platform"/>
            <consortium name="The Broad Institute Genome Sequencing Center for Infectious Disease"/>
            <person name="Wu L."/>
            <person name="Ma J."/>
        </authorList>
    </citation>
    <scope>NUCLEOTIDE SEQUENCE [LARGE SCALE GENOMIC DNA]</scope>
    <source>
        <strain evidence="1 2">PSR21</strain>
    </source>
</reference>
<accession>A0ABD6ACR2</accession>
<name>A0ABD6ACR2_9EURY</name>
<dbReference type="Proteomes" id="UP001596547">
    <property type="component" value="Unassembled WGS sequence"/>
</dbReference>
<dbReference type="RefSeq" id="WP_276302790.1">
    <property type="nucleotide sequence ID" value="NZ_CP119992.1"/>
</dbReference>
<keyword evidence="2" id="KW-1185">Reference proteome</keyword>
<organism evidence="1 2">
    <name type="scientific">Halomarina halobia</name>
    <dbReference type="NCBI Taxonomy" id="3033386"/>
    <lineage>
        <taxon>Archaea</taxon>
        <taxon>Methanobacteriati</taxon>
        <taxon>Methanobacteriota</taxon>
        <taxon>Stenosarchaea group</taxon>
        <taxon>Halobacteria</taxon>
        <taxon>Halobacteriales</taxon>
        <taxon>Natronomonadaceae</taxon>
        <taxon>Halomarina</taxon>
    </lineage>
</organism>
<dbReference type="InterPro" id="IPR036388">
    <property type="entry name" value="WH-like_DNA-bd_sf"/>
</dbReference>
<evidence type="ECO:0000313" key="2">
    <source>
        <dbReference type="Proteomes" id="UP001596547"/>
    </source>
</evidence>
<dbReference type="AlphaFoldDB" id="A0ABD6ACR2"/>
<comment type="caution">
    <text evidence="1">The sequence shown here is derived from an EMBL/GenBank/DDBJ whole genome shotgun (WGS) entry which is preliminary data.</text>
</comment>
<gene>
    <name evidence="1" type="ORF">ACFQPE_14400</name>
</gene>
<evidence type="ECO:0000313" key="1">
    <source>
        <dbReference type="EMBL" id="MFC7317975.1"/>
    </source>
</evidence>
<proteinExistence type="predicted"/>
<sequence length="94" mass="10826">MAKWLESGTRRDVCAILYAGGELRAPQLKRRLEAHYDARIDPKRFYGRLDALVESGHVERRVDGLDDIYALTDAGARAIRDHYAWLRELIEGQE</sequence>
<dbReference type="Gene3D" id="1.10.10.10">
    <property type="entry name" value="Winged helix-like DNA-binding domain superfamily/Winged helix DNA-binding domain"/>
    <property type="match status" value="1"/>
</dbReference>
<dbReference type="InterPro" id="IPR036390">
    <property type="entry name" value="WH_DNA-bd_sf"/>
</dbReference>
<dbReference type="GeneID" id="79315342"/>
<dbReference type="EMBL" id="JBHTBF010000002">
    <property type="protein sequence ID" value="MFC7317975.1"/>
    <property type="molecule type" value="Genomic_DNA"/>
</dbReference>
<dbReference type="SUPFAM" id="SSF46785">
    <property type="entry name" value="Winged helix' DNA-binding domain"/>
    <property type="match status" value="1"/>
</dbReference>
<protein>
    <submittedName>
        <fullName evidence="1">PadR family transcriptional regulator</fullName>
    </submittedName>
</protein>